<dbReference type="PROSITE" id="PS51679">
    <property type="entry name" value="SAM_MT_C5"/>
    <property type="match status" value="1"/>
</dbReference>
<dbReference type="Gene3D" id="3.90.120.10">
    <property type="entry name" value="DNA Methylase, subunit A, domain 2"/>
    <property type="match status" value="1"/>
</dbReference>
<dbReference type="CDD" id="cd00315">
    <property type="entry name" value="Cyt_C5_DNA_methylase"/>
    <property type="match status" value="1"/>
</dbReference>
<dbReference type="PANTHER" id="PTHR10629">
    <property type="entry name" value="CYTOSINE-SPECIFIC METHYLTRANSFERASE"/>
    <property type="match status" value="1"/>
</dbReference>
<dbReference type="EC" id="2.1.1.37" evidence="7"/>
<dbReference type="AlphaFoldDB" id="A0A2C5ZVQ9"/>
<sequence>MQLKKDENEIVETKISNGKYKVISLFSGAGGMDLGFIQAGFDIIWANDIFDDAIDTYRNNIGNHIVKGDIRMISSNDIPSNVDVIIGGFPCQGFSIANTKRSIEDKRNFLYKEMLRIIEDKKPKMFVAENVKGILSLEKGKVFEMIKNDFEKIGYYVEAKLLNASEYGVPQQRERVIIIGNRIRRSVTFPKRTHYIGSLGFFYNELEPAITTEKAIGWLANIRCQNSPIYLDKEKIVYQHTALENVANKFWGRKYSLNQHEICDYLVEWRKKAKLSTKKIDEFFGYKHTAGHWFRKDNKSGSIPKPEDWWILKKLLGFDDKYDKIVTTMIEKPVVYEQALRITNWDKPSDTITATSPEIHINKKRRLSIRECAILQSFPENFIFSGNTLSKIYKQIGNAVPVLLAKKVAESIKIELDNM</sequence>
<accession>A0A2C5ZVQ9</accession>
<gene>
    <name evidence="8" type="ORF">CA836_09495</name>
</gene>
<comment type="caution">
    <text evidence="8">The sequence shown here is derived from an EMBL/GenBank/DDBJ whole genome shotgun (WGS) entry which is preliminary data.</text>
</comment>
<evidence type="ECO:0000256" key="7">
    <source>
        <dbReference type="RuleBase" id="RU000417"/>
    </source>
</evidence>
<proteinExistence type="inferred from homology"/>
<keyword evidence="3 5" id="KW-0949">S-adenosyl-L-methionine</keyword>
<evidence type="ECO:0000256" key="5">
    <source>
        <dbReference type="PROSITE-ProRule" id="PRU01016"/>
    </source>
</evidence>
<dbReference type="InterPro" id="IPR050390">
    <property type="entry name" value="C5-Methyltransferase"/>
</dbReference>
<comment type="catalytic activity">
    <reaction evidence="7">
        <text>a 2'-deoxycytidine in DNA + S-adenosyl-L-methionine = a 5-methyl-2'-deoxycytidine in DNA + S-adenosyl-L-homocysteine + H(+)</text>
        <dbReference type="Rhea" id="RHEA:13681"/>
        <dbReference type="Rhea" id="RHEA-COMP:11369"/>
        <dbReference type="Rhea" id="RHEA-COMP:11370"/>
        <dbReference type="ChEBI" id="CHEBI:15378"/>
        <dbReference type="ChEBI" id="CHEBI:57856"/>
        <dbReference type="ChEBI" id="CHEBI:59789"/>
        <dbReference type="ChEBI" id="CHEBI:85452"/>
        <dbReference type="ChEBI" id="CHEBI:85454"/>
        <dbReference type="EC" id="2.1.1.37"/>
    </reaction>
</comment>
<dbReference type="GO" id="GO:0044027">
    <property type="term" value="P:negative regulation of gene expression via chromosomal CpG island methylation"/>
    <property type="evidence" value="ECO:0007669"/>
    <property type="project" value="TreeGrafter"/>
</dbReference>
<keyword evidence="4" id="KW-0680">Restriction system</keyword>
<dbReference type="SUPFAM" id="SSF53335">
    <property type="entry name" value="S-adenosyl-L-methionine-dependent methyltransferases"/>
    <property type="match status" value="1"/>
</dbReference>
<evidence type="ECO:0000256" key="2">
    <source>
        <dbReference type="ARBA" id="ARBA00022679"/>
    </source>
</evidence>
<dbReference type="NCBIfam" id="TIGR00675">
    <property type="entry name" value="dcm"/>
    <property type="match status" value="1"/>
</dbReference>
<dbReference type="EMBL" id="NIRK01000001">
    <property type="protein sequence ID" value="PHI03440.1"/>
    <property type="molecule type" value="Genomic_DNA"/>
</dbReference>
<evidence type="ECO:0000256" key="1">
    <source>
        <dbReference type="ARBA" id="ARBA00022603"/>
    </source>
</evidence>
<evidence type="ECO:0000256" key="4">
    <source>
        <dbReference type="ARBA" id="ARBA00022747"/>
    </source>
</evidence>
<keyword evidence="2 5" id="KW-0808">Transferase</keyword>
<dbReference type="PRINTS" id="PR00105">
    <property type="entry name" value="C5METTRFRASE"/>
</dbReference>
<protein>
    <recommendedName>
        <fullName evidence="7">Cytosine-specific methyltransferase</fullName>
        <ecNumber evidence="7">2.1.1.37</ecNumber>
    </recommendedName>
</protein>
<evidence type="ECO:0000256" key="6">
    <source>
        <dbReference type="RuleBase" id="RU000416"/>
    </source>
</evidence>
<dbReference type="InterPro" id="IPR031303">
    <property type="entry name" value="C5_meth_CS"/>
</dbReference>
<dbReference type="PANTHER" id="PTHR10629:SF52">
    <property type="entry name" value="DNA (CYTOSINE-5)-METHYLTRANSFERASE 1"/>
    <property type="match status" value="1"/>
</dbReference>
<evidence type="ECO:0000313" key="9">
    <source>
        <dbReference type="Proteomes" id="UP000223525"/>
    </source>
</evidence>
<dbReference type="InterPro" id="IPR001525">
    <property type="entry name" value="C5_MeTfrase"/>
</dbReference>
<dbReference type="GO" id="GO:0032259">
    <property type="term" value="P:methylation"/>
    <property type="evidence" value="ECO:0007669"/>
    <property type="project" value="UniProtKB-KW"/>
</dbReference>
<dbReference type="PROSITE" id="PS00095">
    <property type="entry name" value="C5_MTASE_2"/>
    <property type="match status" value="1"/>
</dbReference>
<dbReference type="Gene3D" id="3.40.50.150">
    <property type="entry name" value="Vaccinia Virus protein VP39"/>
    <property type="match status" value="1"/>
</dbReference>
<dbReference type="InterPro" id="IPR029063">
    <property type="entry name" value="SAM-dependent_MTases_sf"/>
</dbReference>
<dbReference type="Proteomes" id="UP000223525">
    <property type="component" value="Unassembled WGS sequence"/>
</dbReference>
<evidence type="ECO:0000256" key="3">
    <source>
        <dbReference type="ARBA" id="ARBA00022691"/>
    </source>
</evidence>
<dbReference type="Pfam" id="PF00145">
    <property type="entry name" value="DNA_methylase"/>
    <property type="match status" value="1"/>
</dbReference>
<dbReference type="PROSITE" id="PS00094">
    <property type="entry name" value="C5_MTASE_1"/>
    <property type="match status" value="1"/>
</dbReference>
<dbReference type="GO" id="GO:0009307">
    <property type="term" value="P:DNA restriction-modification system"/>
    <property type="evidence" value="ECO:0007669"/>
    <property type="project" value="UniProtKB-KW"/>
</dbReference>
<reference evidence="8 9" key="1">
    <citation type="submission" date="2017-06" db="EMBL/GenBank/DDBJ databases">
        <title>Draft genome sequence of Fusobacterium nucleatum subsp. polymorphum KCOM 1248 (=ChDC F113).</title>
        <authorList>
            <person name="Kook J.-K."/>
            <person name="Park S.-N."/>
            <person name="Lim Y.K."/>
            <person name="Roh H."/>
        </authorList>
    </citation>
    <scope>NUCLEOTIDE SEQUENCE [LARGE SCALE GENOMIC DNA]</scope>
    <source>
        <strain evidence="9">KCOM 1248 (ChDC F113)</strain>
    </source>
</reference>
<comment type="similarity">
    <text evidence="5 6">Belongs to the class I-like SAM-binding methyltransferase superfamily. C5-methyltransferase family.</text>
</comment>
<dbReference type="InterPro" id="IPR018117">
    <property type="entry name" value="C5_DNA_meth_AS"/>
</dbReference>
<evidence type="ECO:0000313" key="8">
    <source>
        <dbReference type="EMBL" id="PHI03440.1"/>
    </source>
</evidence>
<dbReference type="GO" id="GO:0003886">
    <property type="term" value="F:DNA (cytosine-5-)-methyltransferase activity"/>
    <property type="evidence" value="ECO:0007669"/>
    <property type="project" value="UniProtKB-EC"/>
</dbReference>
<keyword evidence="1 5" id="KW-0489">Methyltransferase</keyword>
<name>A0A2C5ZVQ9_FUSNP</name>
<organism evidence="8 9">
    <name type="scientific">Fusobacterium nucleatum subsp. polymorphum</name>
    <name type="common">Fusobacterium polymorphum</name>
    <dbReference type="NCBI Taxonomy" id="76857"/>
    <lineage>
        <taxon>Bacteria</taxon>
        <taxon>Fusobacteriati</taxon>
        <taxon>Fusobacteriota</taxon>
        <taxon>Fusobacteriia</taxon>
        <taxon>Fusobacteriales</taxon>
        <taxon>Fusobacteriaceae</taxon>
        <taxon>Fusobacterium</taxon>
    </lineage>
</organism>
<feature type="active site" evidence="5">
    <location>
        <position position="91"/>
    </location>
</feature>
<dbReference type="RefSeq" id="WP_099003425.1">
    <property type="nucleotide sequence ID" value="NZ_NIRK01000001.1"/>
</dbReference>
<dbReference type="GO" id="GO:0003677">
    <property type="term" value="F:DNA binding"/>
    <property type="evidence" value="ECO:0007669"/>
    <property type="project" value="TreeGrafter"/>
</dbReference>